<dbReference type="Proteomes" id="UP000199622">
    <property type="component" value="Unassembled WGS sequence"/>
</dbReference>
<evidence type="ECO:0000256" key="4">
    <source>
        <dbReference type="ARBA" id="ARBA00022842"/>
    </source>
</evidence>
<keyword evidence="2 6" id="KW-0479">Metal-binding</keyword>
<feature type="site" description="Important for catalytic activity" evidence="7">
    <location>
        <position position="223"/>
    </location>
</feature>
<feature type="site" description="Transition state stabilizer" evidence="7">
    <location>
        <position position="154"/>
    </location>
</feature>
<name>A0A1H4S0Y3_9PSEU</name>
<dbReference type="InterPro" id="IPR020847">
    <property type="entry name" value="AP_endonuclease_F1_BS"/>
</dbReference>
<feature type="binding site" evidence="6">
    <location>
        <position position="38"/>
    </location>
    <ligand>
        <name>Mg(2+)</name>
        <dbReference type="ChEBI" id="CHEBI:18420"/>
        <label>1</label>
    </ligand>
</feature>
<comment type="cofactor">
    <cofactor evidence="6">
        <name>Mg(2+)</name>
        <dbReference type="ChEBI" id="CHEBI:18420"/>
    </cofactor>
    <cofactor evidence="6">
        <name>Mn(2+)</name>
        <dbReference type="ChEBI" id="CHEBI:29035"/>
    </cofactor>
    <text evidence="6">Probably binds two magnesium or manganese ions per subunit.</text>
</comment>
<evidence type="ECO:0000256" key="5">
    <source>
        <dbReference type="PIRSR" id="PIRSR604808-1"/>
    </source>
</evidence>
<dbReference type="STRING" id="208445.SAMN04489727_3531"/>
<feature type="domain" description="Endonuclease/exonuclease/phosphatase" evidence="8">
    <location>
        <begin position="8"/>
        <end position="253"/>
    </location>
</feature>
<dbReference type="Gene3D" id="3.60.10.10">
    <property type="entry name" value="Endonuclease/exonuclease/phosphatase"/>
    <property type="match status" value="1"/>
</dbReference>
<dbReference type="NCBIfam" id="TIGR00195">
    <property type="entry name" value="exoDNase_III"/>
    <property type="match status" value="1"/>
</dbReference>
<evidence type="ECO:0000313" key="9">
    <source>
        <dbReference type="EMBL" id="SEC37694.1"/>
    </source>
</evidence>
<dbReference type="PANTHER" id="PTHR43250:SF2">
    <property type="entry name" value="EXODEOXYRIBONUCLEASE III"/>
    <property type="match status" value="1"/>
</dbReference>
<feature type="active site" description="Proton acceptor" evidence="5">
    <location>
        <position position="253"/>
    </location>
</feature>
<feature type="site" description="Interaction with DNA substrate" evidence="7">
    <location>
        <position position="253"/>
    </location>
</feature>
<dbReference type="InterPro" id="IPR004808">
    <property type="entry name" value="AP_endonuc_1"/>
</dbReference>
<dbReference type="InterPro" id="IPR037493">
    <property type="entry name" value="ExoIII-like"/>
</dbReference>
<evidence type="ECO:0000256" key="7">
    <source>
        <dbReference type="PIRSR" id="PIRSR604808-3"/>
    </source>
</evidence>
<dbReference type="PROSITE" id="PS51435">
    <property type="entry name" value="AP_NUCLEASE_F1_4"/>
    <property type="match status" value="1"/>
</dbReference>
<keyword evidence="4 6" id="KW-0460">Magnesium</keyword>
<keyword evidence="3" id="KW-0378">Hydrolase</keyword>
<dbReference type="InterPro" id="IPR005135">
    <property type="entry name" value="Endo/exonuclease/phosphatase"/>
</dbReference>
<dbReference type="GO" id="GO:0003677">
    <property type="term" value="F:DNA binding"/>
    <property type="evidence" value="ECO:0007669"/>
    <property type="project" value="InterPro"/>
</dbReference>
<evidence type="ECO:0000259" key="8">
    <source>
        <dbReference type="Pfam" id="PF03372"/>
    </source>
</evidence>
<proteinExistence type="inferred from homology"/>
<feature type="binding site" evidence="6">
    <location>
        <position position="152"/>
    </location>
    <ligand>
        <name>Mg(2+)</name>
        <dbReference type="ChEBI" id="CHEBI:18420"/>
        <label>1</label>
    </ligand>
</feature>
<evidence type="ECO:0000313" key="10">
    <source>
        <dbReference type="Proteomes" id="UP000199622"/>
    </source>
</evidence>
<keyword evidence="10" id="KW-1185">Reference proteome</keyword>
<reference evidence="10" key="1">
    <citation type="submission" date="2016-10" db="EMBL/GenBank/DDBJ databases">
        <authorList>
            <person name="Varghese N."/>
            <person name="Submissions S."/>
        </authorList>
    </citation>
    <scope>NUCLEOTIDE SEQUENCE [LARGE SCALE GENOMIC DNA]</scope>
    <source>
        <strain evidence="10">DSM 44544</strain>
    </source>
</reference>
<dbReference type="InterPro" id="IPR036691">
    <property type="entry name" value="Endo/exonu/phosph_ase_sf"/>
</dbReference>
<dbReference type="AlphaFoldDB" id="A0A1H4S0Y3"/>
<keyword evidence="6" id="KW-0464">Manganese</keyword>
<feature type="binding site" evidence="6">
    <location>
        <position position="154"/>
    </location>
    <ligand>
        <name>Mg(2+)</name>
        <dbReference type="ChEBI" id="CHEBI:18420"/>
        <label>1</label>
    </ligand>
</feature>
<feature type="binding site" evidence="6">
    <location>
        <position position="11"/>
    </location>
    <ligand>
        <name>Mg(2+)</name>
        <dbReference type="ChEBI" id="CHEBI:18420"/>
        <label>1</label>
    </ligand>
</feature>
<dbReference type="SUPFAM" id="SSF56219">
    <property type="entry name" value="DNase I-like"/>
    <property type="match status" value="1"/>
</dbReference>
<evidence type="ECO:0000256" key="3">
    <source>
        <dbReference type="ARBA" id="ARBA00022801"/>
    </source>
</evidence>
<feature type="active site" evidence="5">
    <location>
        <position position="112"/>
    </location>
</feature>
<sequence length="262" mass="28633">MLAGMRIATWNVNSIIPRLPRVLGFLEETAPDVLCLQELKNTTEAFPAAEIEALGYEVAAYGLGRWNGVGIVSRVGLSDVVRGLPGEPSFEGAAEARAVGATCGGVRLWSVYVPNGREPDNPHYAYKLEWLSSLHSLVASELSSGPFAVLGDFNVAPTDEDVWDIALFAESTHVTPPERDALARLRKLGLSDVFPRPLKYDHPFTYWDYRAGNFPNNKGMRIDLVYGNEAFTSAVTDSYVDRNARKGKGPSDHAPIVVDVDL</sequence>
<dbReference type="PROSITE" id="PS00726">
    <property type="entry name" value="AP_NUCLEASE_F1_1"/>
    <property type="match status" value="1"/>
</dbReference>
<protein>
    <submittedName>
        <fullName evidence="9">Exodeoxyribonuclease III</fullName>
    </submittedName>
</protein>
<dbReference type="Pfam" id="PF03372">
    <property type="entry name" value="Exo_endo_phos"/>
    <property type="match status" value="1"/>
</dbReference>
<feature type="binding site" evidence="6">
    <location>
        <position position="252"/>
    </location>
    <ligand>
        <name>Mg(2+)</name>
        <dbReference type="ChEBI" id="CHEBI:18420"/>
        <label>1</label>
    </ligand>
</feature>
<dbReference type="GO" id="GO:0008311">
    <property type="term" value="F:double-stranded DNA 3'-5' DNA exonuclease activity"/>
    <property type="evidence" value="ECO:0007669"/>
    <property type="project" value="InterPro"/>
</dbReference>
<dbReference type="CDD" id="cd09086">
    <property type="entry name" value="ExoIII-like_AP-endo"/>
    <property type="match status" value="1"/>
</dbReference>
<dbReference type="PANTHER" id="PTHR43250">
    <property type="entry name" value="EXODEOXYRIBONUCLEASE III"/>
    <property type="match status" value="1"/>
</dbReference>
<evidence type="ECO:0000256" key="2">
    <source>
        <dbReference type="ARBA" id="ARBA00022723"/>
    </source>
</evidence>
<dbReference type="NCBIfam" id="TIGR00633">
    <property type="entry name" value="xth"/>
    <property type="match status" value="1"/>
</dbReference>
<evidence type="ECO:0000256" key="6">
    <source>
        <dbReference type="PIRSR" id="PIRSR604808-2"/>
    </source>
</evidence>
<comment type="similarity">
    <text evidence="1">Belongs to the DNA repair enzymes AP/ExoA family.</text>
</comment>
<dbReference type="GO" id="GO:0046872">
    <property type="term" value="F:metal ion binding"/>
    <property type="evidence" value="ECO:0007669"/>
    <property type="project" value="UniProtKB-KW"/>
</dbReference>
<evidence type="ECO:0000256" key="1">
    <source>
        <dbReference type="ARBA" id="ARBA00007092"/>
    </source>
</evidence>
<accession>A0A1H4S0Y3</accession>
<dbReference type="GO" id="GO:0004519">
    <property type="term" value="F:endonuclease activity"/>
    <property type="evidence" value="ECO:0007669"/>
    <property type="project" value="InterPro"/>
</dbReference>
<dbReference type="GO" id="GO:0006281">
    <property type="term" value="P:DNA repair"/>
    <property type="evidence" value="ECO:0007669"/>
    <property type="project" value="InterPro"/>
</dbReference>
<feature type="binding site" evidence="6">
    <location>
        <position position="253"/>
    </location>
    <ligand>
        <name>Mg(2+)</name>
        <dbReference type="ChEBI" id="CHEBI:18420"/>
        <label>1</label>
    </ligand>
</feature>
<feature type="active site" description="Proton donor/acceptor" evidence="5">
    <location>
        <position position="152"/>
    </location>
</feature>
<dbReference type="EMBL" id="FNSO01000004">
    <property type="protein sequence ID" value="SEC37694.1"/>
    <property type="molecule type" value="Genomic_DNA"/>
</dbReference>
<organism evidence="9 10">
    <name type="scientific">Amycolatopsis tolypomycina</name>
    <dbReference type="NCBI Taxonomy" id="208445"/>
    <lineage>
        <taxon>Bacteria</taxon>
        <taxon>Bacillati</taxon>
        <taxon>Actinomycetota</taxon>
        <taxon>Actinomycetes</taxon>
        <taxon>Pseudonocardiales</taxon>
        <taxon>Pseudonocardiaceae</taxon>
        <taxon>Amycolatopsis</taxon>
    </lineage>
</organism>
<gene>
    <name evidence="9" type="ORF">SAMN04489727_3531</name>
</gene>